<name>A0ABX1NKM5_9RHOO</name>
<feature type="transmembrane region" description="Helical" evidence="6">
    <location>
        <begin position="228"/>
        <end position="245"/>
    </location>
</feature>
<evidence type="ECO:0000313" key="7">
    <source>
        <dbReference type="EMBL" id="NMF99887.1"/>
    </source>
</evidence>
<gene>
    <name evidence="7" type="ORF">GPA27_21155</name>
</gene>
<feature type="transmembrane region" description="Helical" evidence="6">
    <location>
        <begin position="158"/>
        <end position="179"/>
    </location>
</feature>
<dbReference type="PANTHER" id="PTHR30250:SF26">
    <property type="entry name" value="PSMA PROTEIN"/>
    <property type="match status" value="1"/>
</dbReference>
<protein>
    <submittedName>
        <fullName evidence="7">Oligosaccharide flippase family protein</fullName>
    </submittedName>
</protein>
<dbReference type="PANTHER" id="PTHR30250">
    <property type="entry name" value="PST FAMILY PREDICTED COLANIC ACID TRANSPORTER"/>
    <property type="match status" value="1"/>
</dbReference>
<dbReference type="Pfam" id="PF01943">
    <property type="entry name" value="Polysacc_synt"/>
    <property type="match status" value="1"/>
</dbReference>
<feature type="transmembrane region" description="Helical" evidence="6">
    <location>
        <begin position="379"/>
        <end position="397"/>
    </location>
</feature>
<keyword evidence="3 6" id="KW-0812">Transmembrane</keyword>
<organism evidence="7 8">
    <name type="scientific">Aromatoleum toluolicum</name>
    <dbReference type="NCBI Taxonomy" id="90060"/>
    <lineage>
        <taxon>Bacteria</taxon>
        <taxon>Pseudomonadati</taxon>
        <taxon>Pseudomonadota</taxon>
        <taxon>Betaproteobacteria</taxon>
        <taxon>Rhodocyclales</taxon>
        <taxon>Rhodocyclaceae</taxon>
        <taxon>Aromatoleum</taxon>
    </lineage>
</organism>
<dbReference type="InterPro" id="IPR050833">
    <property type="entry name" value="Poly_Biosynth_Transport"/>
</dbReference>
<dbReference type="EMBL" id="WTVS01000056">
    <property type="protein sequence ID" value="NMF99887.1"/>
    <property type="molecule type" value="Genomic_DNA"/>
</dbReference>
<evidence type="ECO:0000256" key="5">
    <source>
        <dbReference type="ARBA" id="ARBA00023136"/>
    </source>
</evidence>
<feature type="transmembrane region" description="Helical" evidence="6">
    <location>
        <begin position="441"/>
        <end position="460"/>
    </location>
</feature>
<feature type="transmembrane region" description="Helical" evidence="6">
    <location>
        <begin position="41"/>
        <end position="61"/>
    </location>
</feature>
<sequence>MNTQRNFGRNVAANLLARTWAGVLWFALVPAYLAFLGPEAYGLVGLYLSLSMIVQLLDLGLSPTMTRELSRASGLASRLAALKDLTATAEAVTWATALIIATSLWSVFTLTASGWLRPDSLPQEQVTLAMGLAGLAVAAQWPVLLYSGTLAGLNRQTWTAAAGAIFATLRGVGSVLILWKVSPTPAAFFLWNATCSIAHSLTLALALRRAAPPELRGGRPKLAAIAQVSRFAGGMSILAVLAIIVTQVDKLLLSAWLPLDKYGYYMAAAAVATIPQFIVSPISAALLPELSHALAHGPTPGAIALYRRTSRWLAVALAAPTALALTFGDEILAAWSGNARLAEEVGLALALLMAGAFLNGLMCVPYTWQIARGWPQIPIRINLASLCAMLPALWFGASEFGPPGAAFAWLTFNLAYVAANLYSMTNNAPETHPLEGLLQDVLRPILAAVLVCALATALPVPESRQALGAMLCGILVLGATAAFIATPQCLKEVLAWRNTRPISQ</sequence>
<feature type="transmembrane region" description="Helical" evidence="6">
    <location>
        <begin position="91"/>
        <end position="116"/>
    </location>
</feature>
<comment type="subcellular location">
    <subcellularLocation>
        <location evidence="1">Cell membrane</location>
        <topology evidence="1">Multi-pass membrane protein</topology>
    </subcellularLocation>
</comment>
<keyword evidence="5 6" id="KW-0472">Membrane</keyword>
<evidence type="ECO:0000313" key="8">
    <source>
        <dbReference type="Proteomes" id="UP000634522"/>
    </source>
</evidence>
<feature type="transmembrane region" description="Helical" evidence="6">
    <location>
        <begin position="128"/>
        <end position="146"/>
    </location>
</feature>
<comment type="caution">
    <text evidence="7">The sequence shown here is derived from an EMBL/GenBank/DDBJ whole genome shotgun (WGS) entry which is preliminary data.</text>
</comment>
<accession>A0ABX1NKM5</accession>
<feature type="transmembrane region" description="Helical" evidence="6">
    <location>
        <begin position="185"/>
        <end position="207"/>
    </location>
</feature>
<keyword evidence="8" id="KW-1185">Reference proteome</keyword>
<feature type="transmembrane region" description="Helical" evidence="6">
    <location>
        <begin position="403"/>
        <end position="421"/>
    </location>
</feature>
<reference evidence="7 8" key="1">
    <citation type="submission" date="2019-12" db="EMBL/GenBank/DDBJ databases">
        <title>Comparative genomics gives insights into the taxonomy of the Azoarcus-Aromatoleum group and reveals separate origins of nif in the plant-associated Azoarcus and non-plant-associated Aromatoleum sub-groups.</title>
        <authorList>
            <person name="Lafos M."/>
            <person name="Maluk M."/>
            <person name="Batista M."/>
            <person name="Junghare M."/>
            <person name="Carmona M."/>
            <person name="Faoro H."/>
            <person name="Cruz L.M."/>
            <person name="Battistoni F."/>
            <person name="De Souza E."/>
            <person name="Pedrosa F."/>
            <person name="Chen W.-M."/>
            <person name="Poole P.S."/>
            <person name="Dixon R.A."/>
            <person name="James E.K."/>
        </authorList>
    </citation>
    <scope>NUCLEOTIDE SEQUENCE [LARGE SCALE GENOMIC DNA]</scope>
    <source>
        <strain evidence="7 8">T</strain>
    </source>
</reference>
<keyword evidence="2" id="KW-1003">Cell membrane</keyword>
<feature type="transmembrane region" description="Helical" evidence="6">
    <location>
        <begin position="466"/>
        <end position="490"/>
    </location>
</feature>
<feature type="transmembrane region" description="Helical" evidence="6">
    <location>
        <begin position="265"/>
        <end position="287"/>
    </location>
</feature>
<feature type="transmembrane region" description="Helical" evidence="6">
    <location>
        <begin position="12"/>
        <end position="35"/>
    </location>
</feature>
<dbReference type="RefSeq" id="WP_169142429.1">
    <property type="nucleotide sequence ID" value="NZ_WTVS01000056.1"/>
</dbReference>
<keyword evidence="4 6" id="KW-1133">Transmembrane helix</keyword>
<feature type="transmembrane region" description="Helical" evidence="6">
    <location>
        <begin position="347"/>
        <end position="367"/>
    </location>
</feature>
<evidence type="ECO:0000256" key="3">
    <source>
        <dbReference type="ARBA" id="ARBA00022692"/>
    </source>
</evidence>
<dbReference type="Proteomes" id="UP000634522">
    <property type="component" value="Unassembled WGS sequence"/>
</dbReference>
<evidence type="ECO:0000256" key="2">
    <source>
        <dbReference type="ARBA" id="ARBA00022475"/>
    </source>
</evidence>
<proteinExistence type="predicted"/>
<dbReference type="InterPro" id="IPR002797">
    <property type="entry name" value="Polysacc_synth"/>
</dbReference>
<evidence type="ECO:0000256" key="1">
    <source>
        <dbReference type="ARBA" id="ARBA00004651"/>
    </source>
</evidence>
<evidence type="ECO:0000256" key="6">
    <source>
        <dbReference type="SAM" id="Phobius"/>
    </source>
</evidence>
<evidence type="ECO:0000256" key="4">
    <source>
        <dbReference type="ARBA" id="ARBA00022989"/>
    </source>
</evidence>
<feature type="transmembrane region" description="Helical" evidence="6">
    <location>
        <begin position="312"/>
        <end position="335"/>
    </location>
</feature>